<evidence type="ECO:0000256" key="6">
    <source>
        <dbReference type="SAM" id="Phobius"/>
    </source>
</evidence>
<keyword evidence="9" id="KW-1185">Reference proteome</keyword>
<dbReference type="GO" id="GO:0009055">
    <property type="term" value="F:electron transfer activity"/>
    <property type="evidence" value="ECO:0007669"/>
    <property type="project" value="InterPro"/>
</dbReference>
<keyword evidence="6" id="KW-0812">Transmembrane</keyword>
<sequence length="199" mass="22206">MKKSFSYPILFMVIITAFFTLILAYLNYATADVIALNEETELRRTLLYVFDIDLPSDDPKEIERIFNQYIEETEEKGIYVAKEGDQVIGYAFPVGGSALWGTVQGYAAVSADYSRLLGIDFTHHSETPGLGGRISEDWFKEQFRGLDLTEAEGGEYIIFRPAPRGNVDAIAGATQTSNSVVNFLNEDIFEFISKRGGGE</sequence>
<evidence type="ECO:0000256" key="1">
    <source>
        <dbReference type="ARBA" id="ARBA00022448"/>
    </source>
</evidence>
<evidence type="ECO:0000256" key="4">
    <source>
        <dbReference type="ARBA" id="ARBA00022643"/>
    </source>
</evidence>
<keyword evidence="2" id="KW-0597">Phosphoprotein</keyword>
<evidence type="ECO:0000256" key="2">
    <source>
        <dbReference type="ARBA" id="ARBA00022553"/>
    </source>
</evidence>
<dbReference type="OrthoDB" id="9794010at2"/>
<keyword evidence="4" id="KW-0288">FMN</keyword>
<keyword evidence="6" id="KW-1133">Transmembrane helix</keyword>
<dbReference type="EMBL" id="FNNG01000007">
    <property type="protein sequence ID" value="SDX15586.1"/>
    <property type="molecule type" value="Genomic_DNA"/>
</dbReference>
<accession>A0A1H2ZDY3</accession>
<dbReference type="GO" id="GO:0010181">
    <property type="term" value="F:FMN binding"/>
    <property type="evidence" value="ECO:0007669"/>
    <property type="project" value="InterPro"/>
</dbReference>
<evidence type="ECO:0000313" key="9">
    <source>
        <dbReference type="Proteomes" id="UP000198828"/>
    </source>
</evidence>
<dbReference type="GO" id="GO:0022900">
    <property type="term" value="P:electron transport chain"/>
    <property type="evidence" value="ECO:0007669"/>
    <property type="project" value="InterPro"/>
</dbReference>
<dbReference type="AlphaFoldDB" id="A0A1H2ZDY3"/>
<keyword evidence="8" id="KW-0830">Ubiquinone</keyword>
<keyword evidence="1" id="KW-0813">Transport</keyword>
<dbReference type="RefSeq" id="WP_093752943.1">
    <property type="nucleotide sequence ID" value="NZ_BSYN01000003.1"/>
</dbReference>
<dbReference type="Pfam" id="PF04205">
    <property type="entry name" value="FMN_bind"/>
    <property type="match status" value="1"/>
</dbReference>
<evidence type="ECO:0000313" key="8">
    <source>
        <dbReference type="EMBL" id="SDX15586.1"/>
    </source>
</evidence>
<name>A0A1H2ZDY3_9FIRM</name>
<dbReference type="PANTHER" id="PTHR36118:SF1">
    <property type="entry name" value="ION-TRANSLOCATING OXIDOREDUCTASE COMPLEX SUBUNIT G"/>
    <property type="match status" value="1"/>
</dbReference>
<feature type="domain" description="FMN-binding" evidence="7">
    <location>
        <begin position="98"/>
        <end position="191"/>
    </location>
</feature>
<keyword evidence="3" id="KW-0285">Flavoprotein</keyword>
<gene>
    <name evidence="8" type="ORF">SAMN05660923_01806</name>
</gene>
<feature type="transmembrane region" description="Helical" evidence="6">
    <location>
        <begin position="7"/>
        <end position="28"/>
    </location>
</feature>
<keyword evidence="6" id="KW-0472">Membrane</keyword>
<dbReference type="SMART" id="SM00900">
    <property type="entry name" value="FMN_bind"/>
    <property type="match status" value="1"/>
</dbReference>
<dbReference type="InterPro" id="IPR010209">
    <property type="entry name" value="Ion_transpt_RnfG/RsxG"/>
</dbReference>
<dbReference type="InterPro" id="IPR007329">
    <property type="entry name" value="FMN-bd"/>
</dbReference>
<dbReference type="PANTHER" id="PTHR36118">
    <property type="entry name" value="ION-TRANSLOCATING OXIDOREDUCTASE COMPLEX SUBUNIT G"/>
    <property type="match status" value="1"/>
</dbReference>
<organism evidence="8 9">
    <name type="scientific">Tepidimicrobium xylanilyticum</name>
    <dbReference type="NCBI Taxonomy" id="1123352"/>
    <lineage>
        <taxon>Bacteria</taxon>
        <taxon>Bacillati</taxon>
        <taxon>Bacillota</taxon>
        <taxon>Tissierellia</taxon>
        <taxon>Tissierellales</taxon>
        <taxon>Tepidimicrobiaceae</taxon>
        <taxon>Tepidimicrobium</taxon>
    </lineage>
</organism>
<keyword evidence="5" id="KW-0249">Electron transport</keyword>
<evidence type="ECO:0000259" key="7">
    <source>
        <dbReference type="SMART" id="SM00900"/>
    </source>
</evidence>
<dbReference type="GO" id="GO:0005886">
    <property type="term" value="C:plasma membrane"/>
    <property type="evidence" value="ECO:0007669"/>
    <property type="project" value="InterPro"/>
</dbReference>
<protein>
    <submittedName>
        <fullName evidence="8">Na+-transporting NADH:ubiquinone oxidoreductase subunit C</fullName>
    </submittedName>
</protein>
<evidence type="ECO:0000256" key="3">
    <source>
        <dbReference type="ARBA" id="ARBA00022630"/>
    </source>
</evidence>
<reference evidence="8 9" key="1">
    <citation type="submission" date="2016-10" db="EMBL/GenBank/DDBJ databases">
        <authorList>
            <person name="de Groot N.N."/>
        </authorList>
    </citation>
    <scope>NUCLEOTIDE SEQUENCE [LARGE SCALE GENOMIC DNA]</scope>
    <source>
        <strain evidence="8 9">DSM 23310</strain>
    </source>
</reference>
<dbReference type="Proteomes" id="UP000198828">
    <property type="component" value="Unassembled WGS sequence"/>
</dbReference>
<proteinExistence type="predicted"/>
<evidence type="ECO:0000256" key="5">
    <source>
        <dbReference type="ARBA" id="ARBA00022982"/>
    </source>
</evidence>